<dbReference type="EMBL" id="JARKHS020002860">
    <property type="protein sequence ID" value="KAK8786250.1"/>
    <property type="molecule type" value="Genomic_DNA"/>
</dbReference>
<feature type="compositionally biased region" description="Polar residues" evidence="1">
    <location>
        <begin position="88"/>
        <end position="112"/>
    </location>
</feature>
<proteinExistence type="predicted"/>
<evidence type="ECO:0000313" key="2">
    <source>
        <dbReference type="EMBL" id="KAK8786250.1"/>
    </source>
</evidence>
<accession>A0AAQ4FGJ9</accession>
<keyword evidence="3" id="KW-1185">Reference proteome</keyword>
<feature type="compositionally biased region" description="Polar residues" evidence="1">
    <location>
        <begin position="182"/>
        <end position="194"/>
    </location>
</feature>
<sequence>MVTLGDTLRAKGFRADPEVFKLLPGQSQLVSLFWKPDGNEPSSRLAVPVSTDKGYKGRFVLLGTVREEPKPLKPPRKNPVKSSILTISQKQNLSSRATTSAQTPRKANSTPAQVCKKAVPPIRVTIPKEFKSSANKNAGRENRTSKVSASAQVSKKSATAISEPCKKAVPPVRATVPKSFASRPNKNATSNRPASITCDPHIAGDAESLLGGGTFSVVPASNTSGDLDPLKPATCTEEIRRETFVCGAPILEATANITVEDSLKTANTAFENSLEMPKNYFEDSLEPGKLANSTAVDAAATVNNSEEHSDSGNNDTFELDLSARMEMLYQQIIEKQSCANSQKEVPTTTSAVHKQMSAEQAKPLLCTPQEAENEGSLWPPQLQAISNEQRSSSPKCPAKASKEDSLPDIENLLAELELNAGRDPRCSVNDSLLEMIENYGSTELFEDHVRVEDFFPSDVSSINQAGNSAHGF</sequence>
<name>A0AAQ4FGJ9_AMBAM</name>
<evidence type="ECO:0000256" key="1">
    <source>
        <dbReference type="SAM" id="MobiDB-lite"/>
    </source>
</evidence>
<reference evidence="2 3" key="1">
    <citation type="journal article" date="2023" name="Arcadia Sci">
        <title>De novo assembly of a long-read Amblyomma americanum tick genome.</title>
        <authorList>
            <person name="Chou S."/>
            <person name="Poskanzer K.E."/>
            <person name="Rollins M."/>
            <person name="Thuy-Boun P.S."/>
        </authorList>
    </citation>
    <scope>NUCLEOTIDE SEQUENCE [LARGE SCALE GENOMIC DNA]</scope>
    <source>
        <strain evidence="2">F_SG_1</strain>
        <tissue evidence="2">Salivary glands</tissue>
    </source>
</reference>
<organism evidence="2 3">
    <name type="scientific">Amblyomma americanum</name>
    <name type="common">Lone star tick</name>
    <dbReference type="NCBI Taxonomy" id="6943"/>
    <lineage>
        <taxon>Eukaryota</taxon>
        <taxon>Metazoa</taxon>
        <taxon>Ecdysozoa</taxon>
        <taxon>Arthropoda</taxon>
        <taxon>Chelicerata</taxon>
        <taxon>Arachnida</taxon>
        <taxon>Acari</taxon>
        <taxon>Parasitiformes</taxon>
        <taxon>Ixodida</taxon>
        <taxon>Ixodoidea</taxon>
        <taxon>Ixodidae</taxon>
        <taxon>Amblyomminae</taxon>
        <taxon>Amblyomma</taxon>
    </lineage>
</organism>
<dbReference type="Proteomes" id="UP001321473">
    <property type="component" value="Unassembled WGS sequence"/>
</dbReference>
<comment type="caution">
    <text evidence="2">The sequence shown here is derived from an EMBL/GenBank/DDBJ whole genome shotgun (WGS) entry which is preliminary data.</text>
</comment>
<dbReference type="AlphaFoldDB" id="A0AAQ4FGJ9"/>
<feature type="region of interest" description="Disordered" evidence="1">
    <location>
        <begin position="178"/>
        <end position="197"/>
    </location>
</feature>
<gene>
    <name evidence="2" type="ORF">V5799_007383</name>
</gene>
<feature type="region of interest" description="Disordered" evidence="1">
    <location>
        <begin position="88"/>
        <end position="152"/>
    </location>
</feature>
<protein>
    <submittedName>
        <fullName evidence="2">Uncharacterized protein</fullName>
    </submittedName>
</protein>
<evidence type="ECO:0000313" key="3">
    <source>
        <dbReference type="Proteomes" id="UP001321473"/>
    </source>
</evidence>